<dbReference type="InterPro" id="IPR043128">
    <property type="entry name" value="Rev_trsase/Diguanyl_cyclase"/>
</dbReference>
<dbReference type="SUPFAM" id="SSF56672">
    <property type="entry name" value="DNA/RNA polymerases"/>
    <property type="match status" value="1"/>
</dbReference>
<feature type="domain" description="Reverse transcriptase" evidence="1">
    <location>
        <begin position="1"/>
        <end position="92"/>
    </location>
</feature>
<dbReference type="PANTHER" id="PTHR24559">
    <property type="entry name" value="TRANSPOSON TY3-I GAG-POL POLYPROTEIN"/>
    <property type="match status" value="1"/>
</dbReference>
<reference evidence="2 3" key="1">
    <citation type="submission" date="2024-01" db="EMBL/GenBank/DDBJ databases">
        <title>The complete chloroplast genome sequence of Lithospermum erythrorhizon: insights into the phylogenetic relationship among Boraginaceae species and the maternal lineages of purple gromwells.</title>
        <authorList>
            <person name="Okada T."/>
            <person name="Watanabe K."/>
        </authorList>
    </citation>
    <scope>NUCLEOTIDE SEQUENCE [LARGE SCALE GENOMIC DNA]</scope>
</reference>
<evidence type="ECO:0000313" key="2">
    <source>
        <dbReference type="EMBL" id="GAA0153526.1"/>
    </source>
</evidence>
<evidence type="ECO:0000313" key="3">
    <source>
        <dbReference type="Proteomes" id="UP001454036"/>
    </source>
</evidence>
<dbReference type="AlphaFoldDB" id="A0AAV3PQS1"/>
<dbReference type="Pfam" id="PF00078">
    <property type="entry name" value="RVT_1"/>
    <property type="match status" value="1"/>
</dbReference>
<evidence type="ECO:0000259" key="1">
    <source>
        <dbReference type="Pfam" id="PF00078"/>
    </source>
</evidence>
<dbReference type="InterPro" id="IPR053134">
    <property type="entry name" value="RNA-dir_DNA_polymerase"/>
</dbReference>
<dbReference type="PANTHER" id="PTHR24559:SF444">
    <property type="entry name" value="REVERSE TRANSCRIPTASE DOMAIN-CONTAINING PROTEIN"/>
    <property type="match status" value="1"/>
</dbReference>
<dbReference type="CDD" id="cd01647">
    <property type="entry name" value="RT_LTR"/>
    <property type="match status" value="1"/>
</dbReference>
<dbReference type="EMBL" id="BAABME010002197">
    <property type="protein sequence ID" value="GAA0153526.1"/>
    <property type="molecule type" value="Genomic_DNA"/>
</dbReference>
<accession>A0AAV3PQS1</accession>
<comment type="caution">
    <text evidence="2">The sequence shown here is derived from an EMBL/GenBank/DDBJ whole genome shotgun (WGS) entry which is preliminary data.</text>
</comment>
<gene>
    <name evidence="2" type="ORF">LIER_11742</name>
</gene>
<dbReference type="Proteomes" id="UP001454036">
    <property type="component" value="Unassembled WGS sequence"/>
</dbReference>
<keyword evidence="3" id="KW-1185">Reference proteome</keyword>
<sequence>MDPSRGYHQIRMLPDDEEKTTFFTEYGMFCWKVVPFGLKNAGTTYQTMVNAIFANQIGKNMEIYVDDMLVKSKERGQHLENLKETFESIQKSAHLESPRGNFWVI</sequence>
<dbReference type="Gene3D" id="3.30.70.270">
    <property type="match status" value="1"/>
</dbReference>
<dbReference type="InterPro" id="IPR043502">
    <property type="entry name" value="DNA/RNA_pol_sf"/>
</dbReference>
<protein>
    <recommendedName>
        <fullName evidence="1">Reverse transcriptase domain-containing protein</fullName>
    </recommendedName>
</protein>
<proteinExistence type="predicted"/>
<organism evidence="2 3">
    <name type="scientific">Lithospermum erythrorhizon</name>
    <name type="common">Purple gromwell</name>
    <name type="synonym">Lithospermum officinale var. erythrorhizon</name>
    <dbReference type="NCBI Taxonomy" id="34254"/>
    <lineage>
        <taxon>Eukaryota</taxon>
        <taxon>Viridiplantae</taxon>
        <taxon>Streptophyta</taxon>
        <taxon>Embryophyta</taxon>
        <taxon>Tracheophyta</taxon>
        <taxon>Spermatophyta</taxon>
        <taxon>Magnoliopsida</taxon>
        <taxon>eudicotyledons</taxon>
        <taxon>Gunneridae</taxon>
        <taxon>Pentapetalae</taxon>
        <taxon>asterids</taxon>
        <taxon>lamiids</taxon>
        <taxon>Boraginales</taxon>
        <taxon>Boraginaceae</taxon>
        <taxon>Boraginoideae</taxon>
        <taxon>Lithospermeae</taxon>
        <taxon>Lithospermum</taxon>
    </lineage>
</organism>
<dbReference type="InterPro" id="IPR000477">
    <property type="entry name" value="RT_dom"/>
</dbReference>
<name>A0AAV3PQS1_LITER</name>